<evidence type="ECO:0000256" key="4">
    <source>
        <dbReference type="ARBA" id="ARBA00022968"/>
    </source>
</evidence>
<dbReference type="GO" id="GO:0006078">
    <property type="term" value="P:(1-&gt;6)-beta-D-glucan biosynthetic process"/>
    <property type="evidence" value="ECO:0007669"/>
    <property type="project" value="TreeGrafter"/>
</dbReference>
<name>A0A8H3FI36_9LECA</name>
<protein>
    <recommendedName>
        <fullName evidence="11">GH16 domain-containing protein</fullName>
    </recommendedName>
</protein>
<accession>A0A8H3FI36</accession>
<keyword evidence="13" id="KW-1185">Reference proteome</keyword>
<evidence type="ECO:0000256" key="5">
    <source>
        <dbReference type="ARBA" id="ARBA00022989"/>
    </source>
</evidence>
<evidence type="ECO:0000256" key="2">
    <source>
        <dbReference type="ARBA" id="ARBA00010962"/>
    </source>
</evidence>
<comment type="caution">
    <text evidence="12">The sequence shown here is derived from an EMBL/GenBank/DDBJ whole genome shotgun (WGS) entry which is preliminary data.</text>
</comment>
<dbReference type="InterPro" id="IPR005629">
    <property type="entry name" value="Skn1/Kre6/Sbg1"/>
</dbReference>
<sequence length="637" mass="70541">MSNIPFAPSPLAQPPTTTLPDGTISVQPEKKRPPPLPSFHKPLARTLIGSPSVTNTPSTPASPMFIDPSERLLPPSSGQRHRFRDDDTSSLASTNRFGRSRRTSWASDSPSRIYSPNPFDDSRAPSRAGSDEDINTQTVLEKYNILPSAGLLLFPEDVEKDDYLHNPDPNDKDRIGCDVFNRRGMSNLFGMALMVLGALSLLVIWPTVVFIQKWQNSLSPCAHFANCIKTSYTPPLLKNIRTGMIDPDTDKQFYTKLAKDGQTTLQLVFSDEFNTPGRTFYEGDDPYFQAVDLWYGVTGDLEWYDPDAITTVDGHLEIRFDAFQNHNLNYRSGMLQSWNKMCFTGGHLEASISLPGSGDTEGLWPGFWSMGNLGRPGYAATTDGLWPYTYDNICDAGITPNQSSTDGISYLPGMRLPACTCTGEDHPNPGMSRSAPEIDVIEASVGQLDALGNMVGQVSQSSQLAPFDPWWYLDYDYVTIQDDTISAVNGYTGGVYQQAASVVSTVNNDWYNGKAYQKYAYEYDPGADGSVTWFIGDQQTWTLDGRASRPNGNIGQRPIPMEPMAIIMNLGMSNGFVSFLNHTGLDPLLPAKMRFDYVRIYQDTSKHTTGCDPPGYPTTQYIADHPAPYNNINLTLW</sequence>
<organism evidence="12 13">
    <name type="scientific">Gomphillus americanus</name>
    <dbReference type="NCBI Taxonomy" id="1940652"/>
    <lineage>
        <taxon>Eukaryota</taxon>
        <taxon>Fungi</taxon>
        <taxon>Dikarya</taxon>
        <taxon>Ascomycota</taxon>
        <taxon>Pezizomycotina</taxon>
        <taxon>Lecanoromycetes</taxon>
        <taxon>OSLEUM clade</taxon>
        <taxon>Ostropomycetidae</taxon>
        <taxon>Ostropales</taxon>
        <taxon>Graphidaceae</taxon>
        <taxon>Gomphilloideae</taxon>
        <taxon>Gomphillus</taxon>
    </lineage>
</organism>
<gene>
    <name evidence="12" type="ORF">GOMPHAMPRED_003932</name>
</gene>
<feature type="domain" description="GH16" evidence="11">
    <location>
        <begin position="247"/>
        <end position="606"/>
    </location>
</feature>
<reference evidence="12" key="1">
    <citation type="submission" date="2021-03" db="EMBL/GenBank/DDBJ databases">
        <authorList>
            <person name="Tagirdzhanova G."/>
        </authorList>
    </citation>
    <scope>NUCLEOTIDE SEQUENCE</scope>
</reference>
<dbReference type="InterPro" id="IPR013320">
    <property type="entry name" value="ConA-like_dom_sf"/>
</dbReference>
<keyword evidence="3 10" id="KW-0812">Transmembrane</keyword>
<proteinExistence type="inferred from homology"/>
<dbReference type="InterPro" id="IPR000757">
    <property type="entry name" value="Beta-glucanase-like"/>
</dbReference>
<dbReference type="AlphaFoldDB" id="A0A8H3FI36"/>
<dbReference type="OrthoDB" id="412647at2759"/>
<feature type="compositionally biased region" description="Polar residues" evidence="9">
    <location>
        <begin position="89"/>
        <end position="114"/>
    </location>
</feature>
<evidence type="ECO:0000313" key="12">
    <source>
        <dbReference type="EMBL" id="CAF9925572.1"/>
    </source>
</evidence>
<evidence type="ECO:0000256" key="9">
    <source>
        <dbReference type="SAM" id="MobiDB-lite"/>
    </source>
</evidence>
<dbReference type="Proteomes" id="UP000664169">
    <property type="component" value="Unassembled WGS sequence"/>
</dbReference>
<keyword evidence="5 10" id="KW-1133">Transmembrane helix</keyword>
<feature type="compositionally biased region" description="Polar residues" evidence="9">
    <location>
        <begin position="49"/>
        <end position="61"/>
    </location>
</feature>
<evidence type="ECO:0000256" key="6">
    <source>
        <dbReference type="ARBA" id="ARBA00023136"/>
    </source>
</evidence>
<dbReference type="GO" id="GO:0005789">
    <property type="term" value="C:endoplasmic reticulum membrane"/>
    <property type="evidence" value="ECO:0007669"/>
    <property type="project" value="TreeGrafter"/>
</dbReference>
<comment type="similarity">
    <text evidence="2">Belongs to the SKN1/KRE6 family.</text>
</comment>
<keyword evidence="7" id="KW-0325">Glycoprotein</keyword>
<evidence type="ECO:0000256" key="1">
    <source>
        <dbReference type="ARBA" id="ARBA00004606"/>
    </source>
</evidence>
<dbReference type="CDD" id="cd02180">
    <property type="entry name" value="GH16_fungal_KRE6_glucanase"/>
    <property type="match status" value="1"/>
</dbReference>
<evidence type="ECO:0000256" key="10">
    <source>
        <dbReference type="SAM" id="Phobius"/>
    </source>
</evidence>
<keyword evidence="6 10" id="KW-0472">Membrane</keyword>
<dbReference type="SUPFAM" id="SSF49899">
    <property type="entry name" value="Concanavalin A-like lectins/glucanases"/>
    <property type="match status" value="1"/>
</dbReference>
<dbReference type="Pfam" id="PF03935">
    <property type="entry name" value="SKN1_KRE6_Sbg1"/>
    <property type="match status" value="1"/>
</dbReference>
<comment type="subcellular location">
    <subcellularLocation>
        <location evidence="1">Membrane</location>
        <topology evidence="1">Single-pass type II membrane protein</topology>
    </subcellularLocation>
</comment>
<feature type="transmembrane region" description="Helical" evidence="10">
    <location>
        <begin position="188"/>
        <end position="211"/>
    </location>
</feature>
<dbReference type="GO" id="GO:0015926">
    <property type="term" value="F:glucosidase activity"/>
    <property type="evidence" value="ECO:0007669"/>
    <property type="project" value="TreeGrafter"/>
</dbReference>
<dbReference type="GO" id="GO:0005886">
    <property type="term" value="C:plasma membrane"/>
    <property type="evidence" value="ECO:0007669"/>
    <property type="project" value="TreeGrafter"/>
</dbReference>
<dbReference type="PANTHER" id="PTHR31361">
    <property type="entry name" value="BETA-GLUCAN SYNTHESIS-ASSOCIATED PROTEIN KRE6-RELATED"/>
    <property type="match status" value="1"/>
</dbReference>
<dbReference type="PROSITE" id="PS51762">
    <property type="entry name" value="GH16_2"/>
    <property type="match status" value="1"/>
</dbReference>
<dbReference type="GO" id="GO:0031505">
    <property type="term" value="P:fungal-type cell wall organization"/>
    <property type="evidence" value="ECO:0007669"/>
    <property type="project" value="TreeGrafter"/>
</dbReference>
<keyword evidence="4" id="KW-0735">Signal-anchor</keyword>
<dbReference type="PANTHER" id="PTHR31361:SF1">
    <property type="entry name" value="BETA-GLUCAN SYNTHESIS-ASSOCIATED PROTEIN KRE6-RELATED"/>
    <property type="match status" value="1"/>
</dbReference>
<dbReference type="EMBL" id="CAJPDQ010000023">
    <property type="protein sequence ID" value="CAF9925572.1"/>
    <property type="molecule type" value="Genomic_DNA"/>
</dbReference>
<evidence type="ECO:0000259" key="11">
    <source>
        <dbReference type="PROSITE" id="PS51762"/>
    </source>
</evidence>
<evidence type="ECO:0000256" key="3">
    <source>
        <dbReference type="ARBA" id="ARBA00022692"/>
    </source>
</evidence>
<evidence type="ECO:0000256" key="7">
    <source>
        <dbReference type="ARBA" id="ARBA00023180"/>
    </source>
</evidence>
<evidence type="ECO:0000256" key="8">
    <source>
        <dbReference type="ARBA" id="ARBA00023316"/>
    </source>
</evidence>
<evidence type="ECO:0000313" key="13">
    <source>
        <dbReference type="Proteomes" id="UP000664169"/>
    </source>
</evidence>
<feature type="region of interest" description="Disordered" evidence="9">
    <location>
        <begin position="1"/>
        <end position="134"/>
    </location>
</feature>
<dbReference type="Gene3D" id="2.60.120.200">
    <property type="match status" value="1"/>
</dbReference>
<feature type="compositionally biased region" description="Polar residues" evidence="9">
    <location>
        <begin position="14"/>
        <end position="26"/>
    </location>
</feature>
<keyword evidence="8" id="KW-0961">Cell wall biogenesis/degradation</keyword>